<evidence type="ECO:0000256" key="2">
    <source>
        <dbReference type="ARBA" id="ARBA00022737"/>
    </source>
</evidence>
<feature type="compositionally biased region" description="Polar residues" evidence="7">
    <location>
        <begin position="313"/>
        <end position="328"/>
    </location>
</feature>
<evidence type="ECO:0000256" key="7">
    <source>
        <dbReference type="SAM" id="MobiDB-lite"/>
    </source>
</evidence>
<evidence type="ECO:0000313" key="9">
    <source>
        <dbReference type="EMBL" id="PIK50543.1"/>
    </source>
</evidence>
<dbReference type="InterPro" id="IPR035967">
    <property type="entry name" value="SWAP/Surp_sf"/>
</dbReference>
<feature type="compositionally biased region" description="Basic and acidic residues" evidence="7">
    <location>
        <begin position="789"/>
        <end position="813"/>
    </location>
</feature>
<feature type="compositionally biased region" description="Pro residues" evidence="7">
    <location>
        <begin position="347"/>
        <end position="359"/>
    </location>
</feature>
<keyword evidence="10" id="KW-1185">Reference proteome</keyword>
<feature type="compositionally biased region" description="Low complexity" evidence="7">
    <location>
        <begin position="839"/>
        <end position="858"/>
    </location>
</feature>
<dbReference type="SMART" id="SM01141">
    <property type="entry name" value="DRY_EERY"/>
    <property type="match status" value="1"/>
</dbReference>
<feature type="compositionally biased region" description="Basic and acidic residues" evidence="7">
    <location>
        <begin position="727"/>
        <end position="765"/>
    </location>
</feature>
<dbReference type="InterPro" id="IPR040397">
    <property type="entry name" value="SWAP"/>
</dbReference>
<comment type="caution">
    <text evidence="9">The sequence shown here is derived from an EMBL/GenBank/DDBJ whole genome shotgun (WGS) entry which is preliminary data.</text>
</comment>
<dbReference type="GO" id="GO:0003723">
    <property type="term" value="F:RNA binding"/>
    <property type="evidence" value="ECO:0007669"/>
    <property type="project" value="UniProtKB-KW"/>
</dbReference>
<dbReference type="PANTHER" id="PTHR13161:SF15">
    <property type="entry name" value="SPLICING FACTOR, SUPPRESSOR OF WHITE-APRICOT HOMOLOG"/>
    <property type="match status" value="1"/>
</dbReference>
<evidence type="ECO:0000313" key="10">
    <source>
        <dbReference type="Proteomes" id="UP000230750"/>
    </source>
</evidence>
<reference evidence="9 10" key="1">
    <citation type="journal article" date="2017" name="PLoS Biol.">
        <title>The sea cucumber genome provides insights into morphological evolution and visceral regeneration.</title>
        <authorList>
            <person name="Zhang X."/>
            <person name="Sun L."/>
            <person name="Yuan J."/>
            <person name="Sun Y."/>
            <person name="Gao Y."/>
            <person name="Zhang L."/>
            <person name="Li S."/>
            <person name="Dai H."/>
            <person name="Hamel J.F."/>
            <person name="Liu C."/>
            <person name="Yu Y."/>
            <person name="Liu S."/>
            <person name="Lin W."/>
            <person name="Guo K."/>
            <person name="Jin S."/>
            <person name="Xu P."/>
            <person name="Storey K.B."/>
            <person name="Huan P."/>
            <person name="Zhang T."/>
            <person name="Zhou Y."/>
            <person name="Zhang J."/>
            <person name="Lin C."/>
            <person name="Li X."/>
            <person name="Xing L."/>
            <person name="Huo D."/>
            <person name="Sun M."/>
            <person name="Wang L."/>
            <person name="Mercier A."/>
            <person name="Li F."/>
            <person name="Yang H."/>
            <person name="Xiang J."/>
        </authorList>
    </citation>
    <scope>NUCLEOTIDE SEQUENCE [LARGE SCALE GENOMIC DNA]</scope>
    <source>
        <strain evidence="9">Shaxun</strain>
        <tissue evidence="9">Muscle</tissue>
    </source>
</reference>
<keyword evidence="4" id="KW-0805">Transcription regulation</keyword>
<dbReference type="InterPro" id="IPR019147">
    <property type="entry name" value="SWAP_N_domain"/>
</dbReference>
<accession>A0A2G8KRC0</accession>
<dbReference type="InterPro" id="IPR000061">
    <property type="entry name" value="Surp"/>
</dbReference>
<feature type="region of interest" description="Disordered" evidence="7">
    <location>
        <begin position="624"/>
        <end position="897"/>
    </location>
</feature>
<dbReference type="Pfam" id="PF09750">
    <property type="entry name" value="DRY_EERY"/>
    <property type="match status" value="1"/>
</dbReference>
<evidence type="ECO:0000256" key="1">
    <source>
        <dbReference type="ARBA" id="ARBA00022664"/>
    </source>
</evidence>
<dbReference type="Gene3D" id="1.10.10.790">
    <property type="entry name" value="Surp module"/>
    <property type="match status" value="2"/>
</dbReference>
<evidence type="ECO:0000256" key="3">
    <source>
        <dbReference type="ARBA" id="ARBA00022884"/>
    </source>
</evidence>
<dbReference type="EMBL" id="MRZV01000416">
    <property type="protein sequence ID" value="PIK50543.1"/>
    <property type="molecule type" value="Genomic_DNA"/>
</dbReference>
<dbReference type="Pfam" id="PF01805">
    <property type="entry name" value="Surp"/>
    <property type="match status" value="2"/>
</dbReference>
<protein>
    <submittedName>
        <fullName evidence="9">Putative splicing factor, suppressor of white-apricot-like</fullName>
    </submittedName>
</protein>
<name>A0A2G8KRC0_STIJA</name>
<gene>
    <name evidence="9" type="ORF">BSL78_12575</name>
</gene>
<feature type="region of interest" description="Disordered" evidence="7">
    <location>
        <begin position="258"/>
        <end position="283"/>
    </location>
</feature>
<feature type="compositionally biased region" description="Acidic residues" evidence="7">
    <location>
        <begin position="164"/>
        <end position="177"/>
    </location>
</feature>
<keyword evidence="5" id="KW-0804">Transcription</keyword>
<dbReference type="PANTHER" id="PTHR13161">
    <property type="entry name" value="SPLICING FACTOR SUPPRESSOR OF WHITE APRICOT"/>
    <property type="match status" value="1"/>
</dbReference>
<keyword evidence="6" id="KW-0508">mRNA splicing</keyword>
<feature type="region of interest" description="Disordered" evidence="7">
    <location>
        <begin position="574"/>
        <end position="593"/>
    </location>
</feature>
<dbReference type="PROSITE" id="PS50128">
    <property type="entry name" value="SURP"/>
    <property type="match status" value="2"/>
</dbReference>
<keyword evidence="2" id="KW-0677">Repeat</keyword>
<keyword evidence="3" id="KW-0694">RNA-binding</keyword>
<proteinExistence type="predicted"/>
<evidence type="ECO:0000259" key="8">
    <source>
        <dbReference type="PROSITE" id="PS50128"/>
    </source>
</evidence>
<sequence length="935" mass="104090">MAYVRSSKHSRGGLDYQERRQLAAKKQREEDIEALCVVGYASKLFKDDSTAMAIHRGQYLVPWMGDTSMMIDRFDGRGHLSDLSEIDKVHSWNQVHHLSEEEARIEAICDEERYLALRTDLMEEETKREEELKRIHQSMGALRDQKYYGAVAPAYGEGGSNQSEEYDPTMPTEDEAEKAERLAKERVPTPEPEQPFMAPESLNLPSGIETNPQMEIVIKARQSKNPQFDFLNYDHYLNPYYRHIVKCIKEGKYVPAPIPKEPEKPAEDSDDSDGEGYLHPGLLGSSEYQAKLPSHPIRPTQTTAQAYAPVHQGYSTTQSSVPPSSHQAIHSAAPSLASQVADVAPPVTEPPSEPVPAVAPPADSTSGDTELLAAYYANAASEFVNAYHTTHWHHQPHHPTRLDDLSKSKYTTAEPEQKVFFVFYKGSEGQLQQPGAVPASLSQIAPVTSELNLGVTPGVSTGLEGTETNQNPESVPPIIPPPPDVQPIIDKLAEFVAKNGDDFENGIKLKGDPRFDFVNTWHSFFTYYEQKKFMYRREMEEREAAALEAQKAPVSFSIKPRDIDERVLVGRSALPVEESDSDEELPKIRKPPIGSLDQAAGMTDLINLTKQQIALAMVEATLAKSDDPQTEGHHPLSKENKRLESQRPLWNHKEPSTTGPVSVDYNHGRPRPTPTPPSVPPPPRSRDFSSFLDSSSSLGGAPGRPGILESRRGAAIPPPKTTQPFVSREELARRQAEKAKLEDKLAKAAREKMAGISKERQLQMERRKKAALFMSRMKDQPEDSELDAAGERGNRQRRSSSRERDRERERERSSSSSSKATPRAYQTSFDIRVRKRSRSPSPAKRSSPPVSKSRSDSPILVDPLVPFKKKSSSRESSPGSSNGSSGRGILKHKDFHAGTLGGILLKKKPSLEDRKARIKKLVQSSKQSDEVIEID</sequence>
<dbReference type="AlphaFoldDB" id="A0A2G8KRC0"/>
<evidence type="ECO:0000256" key="4">
    <source>
        <dbReference type="ARBA" id="ARBA00023015"/>
    </source>
</evidence>
<dbReference type="GO" id="GO:0000395">
    <property type="term" value="P:mRNA 5'-splice site recognition"/>
    <property type="evidence" value="ECO:0007669"/>
    <property type="project" value="TreeGrafter"/>
</dbReference>
<evidence type="ECO:0000256" key="5">
    <source>
        <dbReference type="ARBA" id="ARBA00023163"/>
    </source>
</evidence>
<evidence type="ECO:0000256" key="6">
    <source>
        <dbReference type="ARBA" id="ARBA00023187"/>
    </source>
</evidence>
<dbReference type="OrthoDB" id="5836667at2759"/>
<feature type="compositionally biased region" description="Low complexity" evidence="7">
    <location>
        <begin position="688"/>
        <end position="698"/>
    </location>
</feature>
<dbReference type="SUPFAM" id="SSF109905">
    <property type="entry name" value="Surp module (SWAP domain)"/>
    <property type="match status" value="2"/>
</dbReference>
<dbReference type="SMART" id="SM00648">
    <property type="entry name" value="SWAP"/>
    <property type="match status" value="2"/>
</dbReference>
<feature type="compositionally biased region" description="Low complexity" evidence="7">
    <location>
        <begin position="874"/>
        <end position="888"/>
    </location>
</feature>
<feature type="region of interest" description="Disordered" evidence="7">
    <location>
        <begin position="156"/>
        <end position="179"/>
    </location>
</feature>
<feature type="compositionally biased region" description="Pro residues" evidence="7">
    <location>
        <begin position="671"/>
        <end position="683"/>
    </location>
</feature>
<dbReference type="STRING" id="307972.A0A2G8KRC0"/>
<feature type="region of interest" description="Disordered" evidence="7">
    <location>
        <begin position="312"/>
        <end position="366"/>
    </location>
</feature>
<dbReference type="Proteomes" id="UP000230750">
    <property type="component" value="Unassembled WGS sequence"/>
</dbReference>
<feature type="domain" description="SURP motif" evidence="8">
    <location>
        <begin position="197"/>
        <end position="241"/>
    </location>
</feature>
<organism evidence="9 10">
    <name type="scientific">Stichopus japonicus</name>
    <name type="common">Sea cucumber</name>
    <dbReference type="NCBI Taxonomy" id="307972"/>
    <lineage>
        <taxon>Eukaryota</taxon>
        <taxon>Metazoa</taxon>
        <taxon>Echinodermata</taxon>
        <taxon>Eleutherozoa</taxon>
        <taxon>Echinozoa</taxon>
        <taxon>Holothuroidea</taxon>
        <taxon>Aspidochirotacea</taxon>
        <taxon>Aspidochirotida</taxon>
        <taxon>Stichopodidae</taxon>
        <taxon>Apostichopus</taxon>
    </lineage>
</organism>
<feature type="compositionally biased region" description="Basic and acidic residues" evidence="7">
    <location>
        <begin position="624"/>
        <end position="655"/>
    </location>
</feature>
<keyword evidence="1" id="KW-0507">mRNA processing</keyword>
<feature type="domain" description="SURP motif" evidence="8">
    <location>
        <begin position="488"/>
        <end position="528"/>
    </location>
</feature>